<accession>A0AA39M0W9</accession>
<keyword evidence="3 7" id="KW-0812">Transmembrane</keyword>
<evidence type="ECO:0000259" key="8">
    <source>
        <dbReference type="Pfam" id="PF01529"/>
    </source>
</evidence>
<feature type="transmembrane region" description="Helical" evidence="7">
    <location>
        <begin position="54"/>
        <end position="77"/>
    </location>
</feature>
<dbReference type="EC" id="2.3.1.225" evidence="7"/>
<evidence type="ECO:0000313" key="10">
    <source>
        <dbReference type="Proteomes" id="UP001175271"/>
    </source>
</evidence>
<organism evidence="9 10">
    <name type="scientific">Steinernema hermaphroditum</name>
    <dbReference type="NCBI Taxonomy" id="289476"/>
    <lineage>
        <taxon>Eukaryota</taxon>
        <taxon>Metazoa</taxon>
        <taxon>Ecdysozoa</taxon>
        <taxon>Nematoda</taxon>
        <taxon>Chromadorea</taxon>
        <taxon>Rhabditida</taxon>
        <taxon>Tylenchina</taxon>
        <taxon>Panagrolaimomorpha</taxon>
        <taxon>Strongyloidoidea</taxon>
        <taxon>Steinernematidae</taxon>
        <taxon>Steinernema</taxon>
    </lineage>
</organism>
<evidence type="ECO:0000256" key="1">
    <source>
        <dbReference type="ARBA" id="ARBA00004141"/>
    </source>
</evidence>
<keyword evidence="10" id="KW-1185">Reference proteome</keyword>
<name>A0AA39M0W9_9BILA</name>
<evidence type="ECO:0000256" key="3">
    <source>
        <dbReference type="ARBA" id="ARBA00022692"/>
    </source>
</evidence>
<comment type="similarity">
    <text evidence="7">Belongs to the DHHC palmitoyltransferase family.</text>
</comment>
<comment type="domain">
    <text evidence="7">The DHHC domain is required for palmitoyltransferase activity.</text>
</comment>
<evidence type="ECO:0000256" key="5">
    <source>
        <dbReference type="ARBA" id="ARBA00023136"/>
    </source>
</evidence>
<keyword evidence="2 7" id="KW-0808">Transferase</keyword>
<evidence type="ECO:0000256" key="7">
    <source>
        <dbReference type="RuleBase" id="RU079119"/>
    </source>
</evidence>
<dbReference type="Pfam" id="PF01529">
    <property type="entry name" value="DHHC"/>
    <property type="match status" value="1"/>
</dbReference>
<keyword evidence="4 7" id="KW-1133">Transmembrane helix</keyword>
<dbReference type="PROSITE" id="PS50216">
    <property type="entry name" value="DHHC"/>
    <property type="match status" value="1"/>
</dbReference>
<dbReference type="EMBL" id="JAUCMV010000002">
    <property type="protein sequence ID" value="KAK0416525.1"/>
    <property type="molecule type" value="Genomic_DNA"/>
</dbReference>
<dbReference type="GO" id="GO:0016020">
    <property type="term" value="C:membrane"/>
    <property type="evidence" value="ECO:0007669"/>
    <property type="project" value="UniProtKB-SubCell"/>
</dbReference>
<feature type="transmembrane region" description="Helical" evidence="7">
    <location>
        <begin position="176"/>
        <end position="193"/>
    </location>
</feature>
<feature type="transmembrane region" description="Helical" evidence="7">
    <location>
        <begin position="145"/>
        <end position="164"/>
    </location>
</feature>
<evidence type="ECO:0000256" key="4">
    <source>
        <dbReference type="ARBA" id="ARBA00022989"/>
    </source>
</evidence>
<feature type="domain" description="Palmitoyltransferase DHHC" evidence="8">
    <location>
        <begin position="98"/>
        <end position="237"/>
    </location>
</feature>
<dbReference type="AlphaFoldDB" id="A0AA39M0W9"/>
<keyword evidence="6 7" id="KW-0012">Acyltransferase</keyword>
<feature type="transmembrane region" description="Helical" evidence="7">
    <location>
        <begin position="205"/>
        <end position="229"/>
    </location>
</feature>
<protein>
    <recommendedName>
        <fullName evidence="7">Palmitoyltransferase</fullName>
        <ecNumber evidence="7">2.3.1.225</ecNumber>
    </recommendedName>
</protein>
<dbReference type="Proteomes" id="UP001175271">
    <property type="component" value="Unassembled WGS sequence"/>
</dbReference>
<evidence type="ECO:0000256" key="6">
    <source>
        <dbReference type="ARBA" id="ARBA00023315"/>
    </source>
</evidence>
<reference evidence="9" key="1">
    <citation type="submission" date="2023-06" db="EMBL/GenBank/DDBJ databases">
        <title>Genomic analysis of the entomopathogenic nematode Steinernema hermaphroditum.</title>
        <authorList>
            <person name="Schwarz E.M."/>
            <person name="Heppert J.K."/>
            <person name="Baniya A."/>
            <person name="Schwartz H.T."/>
            <person name="Tan C.-H."/>
            <person name="Antoshechkin I."/>
            <person name="Sternberg P.W."/>
            <person name="Goodrich-Blair H."/>
            <person name="Dillman A.R."/>
        </authorList>
    </citation>
    <scope>NUCLEOTIDE SEQUENCE</scope>
    <source>
        <strain evidence="9">PS9179</strain>
        <tissue evidence="9">Whole animal</tissue>
    </source>
</reference>
<comment type="subcellular location">
    <subcellularLocation>
        <location evidence="1">Membrane</location>
        <topology evidence="1">Multi-pass membrane protein</topology>
    </subcellularLocation>
</comment>
<proteinExistence type="inferred from homology"/>
<dbReference type="GO" id="GO:0019706">
    <property type="term" value="F:protein-cysteine S-palmitoyltransferase activity"/>
    <property type="evidence" value="ECO:0007669"/>
    <property type="project" value="UniProtKB-EC"/>
</dbReference>
<evidence type="ECO:0000313" key="9">
    <source>
        <dbReference type="EMBL" id="KAK0416525.1"/>
    </source>
</evidence>
<feature type="transmembrane region" description="Helical" evidence="7">
    <location>
        <begin position="21"/>
        <end position="42"/>
    </location>
</feature>
<dbReference type="InterPro" id="IPR001594">
    <property type="entry name" value="Palmitoyltrfase_DHHC"/>
</dbReference>
<gene>
    <name evidence="9" type="ORF">QR680_012541</name>
</gene>
<evidence type="ECO:0000256" key="2">
    <source>
        <dbReference type="ARBA" id="ARBA00022679"/>
    </source>
</evidence>
<dbReference type="PANTHER" id="PTHR12246">
    <property type="entry name" value="PALMITOYLTRANSFERASE ZDHHC16"/>
    <property type="match status" value="1"/>
</dbReference>
<dbReference type="InterPro" id="IPR039859">
    <property type="entry name" value="PFA4/ZDH16/20/ERF2-like"/>
</dbReference>
<comment type="caution">
    <text evidence="9">The sequence shown here is derived from an EMBL/GenBank/DDBJ whole genome shotgun (WGS) entry which is preliminary data.</text>
</comment>
<keyword evidence="5 7" id="KW-0472">Membrane</keyword>
<comment type="catalytic activity">
    <reaction evidence="7">
        <text>L-cysteinyl-[protein] + hexadecanoyl-CoA = S-hexadecanoyl-L-cysteinyl-[protein] + CoA</text>
        <dbReference type="Rhea" id="RHEA:36683"/>
        <dbReference type="Rhea" id="RHEA-COMP:10131"/>
        <dbReference type="Rhea" id="RHEA-COMP:11032"/>
        <dbReference type="ChEBI" id="CHEBI:29950"/>
        <dbReference type="ChEBI" id="CHEBI:57287"/>
        <dbReference type="ChEBI" id="CHEBI:57379"/>
        <dbReference type="ChEBI" id="CHEBI:74151"/>
        <dbReference type="EC" id="2.3.1.225"/>
    </reaction>
</comment>
<sequence length="297" mass="33975">MESVELAEAGSMRRMFRVGNIVGMSSAVLLLTLGAGVNTLHTCPMLYGFDACRWMTFCVVLFYLQAMANFFLVRFTYRRNEVSKWIEKVSLPQRLVDRFKFCVLCNSGKPRRSYHCHSCGICTLRCDHHCFCSGACIGIANQRYFIVWIFWSILAVAVTVPYMYEYVQQYAVRSEFFGYVGYFPPIAIIRSFFGCESLSTAMVISLLYLEAYVGSMAAVLLVAQVFYVLNGFTLYEYHFLRNHAKKPVKGDGGTASQRLQLIFGQHWYLSFIFPQPFRPTQLTPEIIENLFDDGGDP</sequence>